<feature type="region of interest" description="Disordered" evidence="1">
    <location>
        <begin position="510"/>
        <end position="575"/>
    </location>
</feature>
<feature type="compositionally biased region" description="Basic and acidic residues" evidence="1">
    <location>
        <begin position="708"/>
        <end position="726"/>
    </location>
</feature>
<comment type="caution">
    <text evidence="2">The sequence shown here is derived from an EMBL/GenBank/DDBJ whole genome shotgun (WGS) entry which is preliminary data.</text>
</comment>
<evidence type="ECO:0000256" key="1">
    <source>
        <dbReference type="SAM" id="MobiDB-lite"/>
    </source>
</evidence>
<dbReference type="RefSeq" id="XP_028887342.1">
    <property type="nucleotide sequence ID" value="XM_029020834.1"/>
</dbReference>
<evidence type="ECO:0000313" key="2">
    <source>
        <dbReference type="EMBL" id="ORC93276.1"/>
    </source>
</evidence>
<accession>A0A1X0P8K9</accession>
<feature type="compositionally biased region" description="Polar residues" evidence="1">
    <location>
        <begin position="1034"/>
        <end position="1050"/>
    </location>
</feature>
<dbReference type="VEuPathDB" id="TriTrypDB:TM35_000011530"/>
<organism evidence="2 3">
    <name type="scientific">Trypanosoma theileri</name>
    <dbReference type="NCBI Taxonomy" id="67003"/>
    <lineage>
        <taxon>Eukaryota</taxon>
        <taxon>Discoba</taxon>
        <taxon>Euglenozoa</taxon>
        <taxon>Kinetoplastea</taxon>
        <taxon>Metakinetoplastina</taxon>
        <taxon>Trypanosomatida</taxon>
        <taxon>Trypanosomatidae</taxon>
        <taxon>Trypanosoma</taxon>
    </lineage>
</organism>
<name>A0A1X0P8K9_9TRYP</name>
<feature type="region of interest" description="Disordered" evidence="1">
    <location>
        <begin position="62"/>
        <end position="85"/>
    </location>
</feature>
<feature type="region of interest" description="Disordered" evidence="1">
    <location>
        <begin position="659"/>
        <end position="754"/>
    </location>
</feature>
<feature type="compositionally biased region" description="Low complexity" evidence="1">
    <location>
        <begin position="976"/>
        <end position="988"/>
    </location>
</feature>
<feature type="compositionally biased region" description="Basic and acidic residues" evidence="1">
    <location>
        <begin position="995"/>
        <end position="1005"/>
    </location>
</feature>
<feature type="region of interest" description="Disordered" evidence="1">
    <location>
        <begin position="1"/>
        <end position="26"/>
    </location>
</feature>
<dbReference type="Proteomes" id="UP000192257">
    <property type="component" value="Unassembled WGS sequence"/>
</dbReference>
<dbReference type="OrthoDB" id="247362at2759"/>
<feature type="region of interest" description="Disordered" evidence="1">
    <location>
        <begin position="406"/>
        <end position="487"/>
    </location>
</feature>
<gene>
    <name evidence="2" type="ORF">TM35_000011530</name>
</gene>
<feature type="compositionally biased region" description="Polar residues" evidence="1">
    <location>
        <begin position="220"/>
        <end position="234"/>
    </location>
</feature>
<dbReference type="AlphaFoldDB" id="A0A1X0P8K9"/>
<dbReference type="GeneID" id="39980614"/>
<feature type="compositionally biased region" description="Low complexity" evidence="1">
    <location>
        <begin position="465"/>
        <end position="477"/>
    </location>
</feature>
<sequence>MGYFNKGKQTDNNQSYASIQSKSTSLSSSNALISLGPYAYIVRQPGVKEITEKFGYSPLGVNRKQEEQEEEKEYLQSGIPCESNNKKQIHTEKENEKELFWISPIAPLRYEHSIKGQNTSMASDPLAFSPQPNLPPDNSYLDDNTHNDRPREWNVRREYSTKSSPQASTKLLAELLRRMQRHLTPEHKSSPLSQPHDSSTRKSKLGNHPNKREEEEKQQRNCYPSKTLSSSNSHVKTDTQHIITPTHHVEEPRHNEALESIAINPQYTEKLFQDTEGLPSSKSPPRTNRSSLDTLEWGDQLWRDIKEDDERMCRWLAERGLCPNGDVLALRVLADYLKKKVSRVEDEYNQLFWSSRQNIPPLQHEDFQEISLGILGGKKISLQKQKQIVHPYGNNAETKSEYLENRTHFSDTSRNKPPGILQTFSKNNSKKRNNTPIVSKTTATTVPDDNNDNDDDDSHKKKRSVSSSSVLPLPISRKSYGHSSKKAQKCRFVGDVSSFYTGKSLTEEIDKKKASSGSIKKDDDEISPSVSTTSSSSGKEKIMHRDHDHHHYNRHEEKYSVKQSWSQEKEVETKKMDPPKFWREGMSASKPSKIPQLPEDPLPPLGALIHPLTLPNITDVHDLSAIVRLRNYCNQLKKERDRLLHKKCTQRKEKTDGVDTVSTTTKRTTSQHCHLSQNHHDRSISVQCSLSSISSPSSDGRDVPLSTHYDDRHHHNYQESKQKDEETMTMAYTKKRRSNKSVDTTTLTATPPKHSVSCQTDGYIENNSPIVFSPFHSLKSSRSVSNIPHEPRTGVPYGALKEVGRSRSQTAAYLMSPTQPLHQSEVVSSHSSANVIHNSPLKAPPRQEYLNKMNMSYVWSVGSTTSHPFPSDRVSAQDYRGATKVLHHSNCKVDPVEEIEEFTTPDKGISLTAAPESLLNEFPKEQEGQNLHLGVKERSPVSQMKSNETSLLQGSRTPSRMQRSTTRSIRSGAVVYSSSSSEYSSDSSNTVNVRHGLDNKRRLSPEKPQQQRFTAEKKEFPFTTTTVTNTPTVKMSTHNPNSSLSNNNMYEMNRSRSDGGGSRYVGSINNSNISTKRGMSSQQQNRSNSITEKSVHGFFVRVIPVNGEFNNSKEKVSPQEKVIVSRSRRFGLTK</sequence>
<feature type="compositionally biased region" description="Low complexity" evidence="1">
    <location>
        <begin position="527"/>
        <end position="537"/>
    </location>
</feature>
<feature type="region of interest" description="Disordered" evidence="1">
    <location>
        <begin position="119"/>
        <end position="168"/>
    </location>
</feature>
<feature type="region of interest" description="Disordered" evidence="1">
    <location>
        <begin position="937"/>
        <end position="1092"/>
    </location>
</feature>
<feature type="compositionally biased region" description="Basic and acidic residues" evidence="1">
    <location>
        <begin position="210"/>
        <end position="219"/>
    </location>
</feature>
<feature type="compositionally biased region" description="Low complexity" evidence="1">
    <location>
        <begin position="684"/>
        <end position="698"/>
    </location>
</feature>
<proteinExistence type="predicted"/>
<feature type="compositionally biased region" description="Polar residues" evidence="1">
    <location>
        <begin position="1067"/>
        <end position="1092"/>
    </location>
</feature>
<feature type="compositionally biased region" description="Low complexity" evidence="1">
    <location>
        <begin position="1021"/>
        <end position="1033"/>
    </location>
</feature>
<feature type="compositionally biased region" description="Basic and acidic residues" evidence="1">
    <location>
        <begin position="143"/>
        <end position="160"/>
    </location>
</feature>
<feature type="compositionally biased region" description="Basic and acidic residues" evidence="1">
    <location>
        <begin position="510"/>
        <end position="523"/>
    </location>
</feature>
<reference evidence="2 3" key="1">
    <citation type="submission" date="2017-03" db="EMBL/GenBank/DDBJ databases">
        <title>An alternative strategy for trypanosome survival in the mammalian bloodstream revealed through genome and transcriptome analysis of the ubiquitous bovine parasite Trypanosoma (Megatrypanum) theileri.</title>
        <authorList>
            <person name="Kelly S."/>
            <person name="Ivens A."/>
            <person name="Mott A."/>
            <person name="O'Neill E."/>
            <person name="Emms D."/>
            <person name="Macleod O."/>
            <person name="Voorheis P."/>
            <person name="Matthews J."/>
            <person name="Matthews K."/>
            <person name="Carrington M."/>
        </authorList>
    </citation>
    <scope>NUCLEOTIDE SEQUENCE [LARGE SCALE GENOMIC DNA]</scope>
    <source>
        <strain evidence="2">Edinburgh</strain>
    </source>
</reference>
<dbReference type="EMBL" id="NBCO01000001">
    <property type="protein sequence ID" value="ORC93276.1"/>
    <property type="molecule type" value="Genomic_DNA"/>
</dbReference>
<evidence type="ECO:0000313" key="3">
    <source>
        <dbReference type="Proteomes" id="UP000192257"/>
    </source>
</evidence>
<feature type="region of interest" description="Disordered" evidence="1">
    <location>
        <begin position="184"/>
        <end position="238"/>
    </location>
</feature>
<feature type="compositionally biased region" description="Polar residues" evidence="1">
    <location>
        <begin position="940"/>
        <end position="969"/>
    </location>
</feature>
<keyword evidence="3" id="KW-1185">Reference proteome</keyword>
<protein>
    <submittedName>
        <fullName evidence="2">Uncharacterized protein</fullName>
    </submittedName>
</protein>
<feature type="compositionally biased region" description="Polar residues" evidence="1">
    <location>
        <begin position="434"/>
        <end position="447"/>
    </location>
</feature>